<sequence length="266" mass="29966">MENDQTKVKNSTLITDEAGSGTNDLQLTTPQGNFEDTPFITRLATRTNHDENGTMPNTSETTELAILNTMLQMMARLLERQLGTPSSTSNDSGTSVPLEIMTTPDLTGTLPTYSGTESDNFEQWKTVVESMRDRCAWTEAATLNAGISRLRGCAAAWHQTRGNQYNDWASWATALKTEFDKPLQFCQWVAYVDARAQRENESMTDYIYARLQRIRRGSYKLSDDDVVDWLVQGVRSASAKPMLAAFHDLRHGTISEFLDYVQQLDR</sequence>
<organism evidence="1 2">
    <name type="scientific">Dermacentor silvarum</name>
    <name type="common">Tick</name>
    <dbReference type="NCBI Taxonomy" id="543639"/>
    <lineage>
        <taxon>Eukaryota</taxon>
        <taxon>Metazoa</taxon>
        <taxon>Ecdysozoa</taxon>
        <taxon>Arthropoda</taxon>
        <taxon>Chelicerata</taxon>
        <taxon>Arachnida</taxon>
        <taxon>Acari</taxon>
        <taxon>Parasitiformes</taxon>
        <taxon>Ixodida</taxon>
        <taxon>Ixodoidea</taxon>
        <taxon>Ixodidae</taxon>
        <taxon>Rhipicephalinae</taxon>
        <taxon>Dermacentor</taxon>
    </lineage>
</organism>
<protein>
    <submittedName>
        <fullName evidence="1">Uncharacterized protein</fullName>
    </submittedName>
</protein>
<dbReference type="Proteomes" id="UP000821865">
    <property type="component" value="Chromosome 10"/>
</dbReference>
<reference evidence="1" key="1">
    <citation type="submission" date="2020-05" db="EMBL/GenBank/DDBJ databases">
        <title>Large-scale comparative analyses of tick genomes elucidate their genetic diversity and vector capacities.</title>
        <authorList>
            <person name="Jia N."/>
            <person name="Wang J."/>
            <person name="Shi W."/>
            <person name="Du L."/>
            <person name="Sun Y."/>
            <person name="Zhan W."/>
            <person name="Jiang J."/>
            <person name="Wang Q."/>
            <person name="Zhang B."/>
            <person name="Ji P."/>
            <person name="Sakyi L.B."/>
            <person name="Cui X."/>
            <person name="Yuan T."/>
            <person name="Jiang B."/>
            <person name="Yang W."/>
            <person name="Lam T.T.-Y."/>
            <person name="Chang Q."/>
            <person name="Ding S."/>
            <person name="Wang X."/>
            <person name="Zhu J."/>
            <person name="Ruan X."/>
            <person name="Zhao L."/>
            <person name="Wei J."/>
            <person name="Que T."/>
            <person name="Du C."/>
            <person name="Cheng J."/>
            <person name="Dai P."/>
            <person name="Han X."/>
            <person name="Huang E."/>
            <person name="Gao Y."/>
            <person name="Liu J."/>
            <person name="Shao H."/>
            <person name="Ye R."/>
            <person name="Li L."/>
            <person name="Wei W."/>
            <person name="Wang X."/>
            <person name="Wang C."/>
            <person name="Yang T."/>
            <person name="Huo Q."/>
            <person name="Li W."/>
            <person name="Guo W."/>
            <person name="Chen H."/>
            <person name="Zhou L."/>
            <person name="Ni X."/>
            <person name="Tian J."/>
            <person name="Zhou Y."/>
            <person name="Sheng Y."/>
            <person name="Liu T."/>
            <person name="Pan Y."/>
            <person name="Xia L."/>
            <person name="Li J."/>
            <person name="Zhao F."/>
            <person name="Cao W."/>
        </authorList>
    </citation>
    <scope>NUCLEOTIDE SEQUENCE</scope>
    <source>
        <strain evidence="1">Dsil-2018</strain>
    </source>
</reference>
<comment type="caution">
    <text evidence="1">The sequence shown here is derived from an EMBL/GenBank/DDBJ whole genome shotgun (WGS) entry which is preliminary data.</text>
</comment>
<dbReference type="EMBL" id="CM023479">
    <property type="protein sequence ID" value="KAH7975203.1"/>
    <property type="molecule type" value="Genomic_DNA"/>
</dbReference>
<evidence type="ECO:0000313" key="1">
    <source>
        <dbReference type="EMBL" id="KAH7975203.1"/>
    </source>
</evidence>
<proteinExistence type="predicted"/>
<evidence type="ECO:0000313" key="2">
    <source>
        <dbReference type="Proteomes" id="UP000821865"/>
    </source>
</evidence>
<accession>A0ACB8DS97</accession>
<name>A0ACB8DS97_DERSI</name>
<gene>
    <name evidence="1" type="ORF">HPB49_024890</name>
</gene>
<keyword evidence="2" id="KW-1185">Reference proteome</keyword>